<keyword evidence="1" id="KW-0472">Membrane</keyword>
<sequence length="182" mass="20174">MLSSVSMITSSVDSKRGFHSSSNLEVWEETIEKGCVIVAYTFKEYFTTRAKVILLLVEAIDVYLLGTVMLVFGMGLYELFVSNFDIAKLLPQSSAPSRSNLFGLFTLKVRTTEVVRDKIGERVKTKLGHVIVMVLLIGLFDKTKRVEINTSTDLLCFAASVLLSSGCLYLLSRLNNAKESTA</sequence>
<keyword evidence="1" id="KW-1133">Transmembrane helix</keyword>
<dbReference type="Proteomes" id="UP001420932">
    <property type="component" value="Unassembled WGS sequence"/>
</dbReference>
<accession>A0AAP0JZ41</accession>
<keyword evidence="3" id="KW-1185">Reference proteome</keyword>
<dbReference type="AlphaFoldDB" id="A0AAP0JZ41"/>
<organism evidence="2 3">
    <name type="scientific">Stephania yunnanensis</name>
    <dbReference type="NCBI Taxonomy" id="152371"/>
    <lineage>
        <taxon>Eukaryota</taxon>
        <taxon>Viridiplantae</taxon>
        <taxon>Streptophyta</taxon>
        <taxon>Embryophyta</taxon>
        <taxon>Tracheophyta</taxon>
        <taxon>Spermatophyta</taxon>
        <taxon>Magnoliopsida</taxon>
        <taxon>Ranunculales</taxon>
        <taxon>Menispermaceae</taxon>
        <taxon>Menispermoideae</taxon>
        <taxon>Cissampelideae</taxon>
        <taxon>Stephania</taxon>
    </lineage>
</organism>
<gene>
    <name evidence="2" type="ORF">Syun_012182</name>
</gene>
<evidence type="ECO:0000256" key="1">
    <source>
        <dbReference type="SAM" id="Phobius"/>
    </source>
</evidence>
<name>A0AAP0JZ41_9MAGN</name>
<evidence type="ECO:0000313" key="2">
    <source>
        <dbReference type="EMBL" id="KAK9142782.1"/>
    </source>
</evidence>
<dbReference type="InterPro" id="IPR005134">
    <property type="entry name" value="UPF0114"/>
</dbReference>
<dbReference type="PANTHER" id="PTHR31721:SF4">
    <property type="entry name" value="OS06G0710300 PROTEIN"/>
    <property type="match status" value="1"/>
</dbReference>
<dbReference type="EMBL" id="JBBNAF010000005">
    <property type="protein sequence ID" value="KAK9142782.1"/>
    <property type="molecule type" value="Genomic_DNA"/>
</dbReference>
<keyword evidence="1" id="KW-0812">Transmembrane</keyword>
<feature type="transmembrane region" description="Helical" evidence="1">
    <location>
        <begin position="152"/>
        <end position="171"/>
    </location>
</feature>
<proteinExistence type="predicted"/>
<reference evidence="2 3" key="1">
    <citation type="submission" date="2024-01" db="EMBL/GenBank/DDBJ databases">
        <title>Genome assemblies of Stephania.</title>
        <authorList>
            <person name="Yang L."/>
        </authorList>
    </citation>
    <scope>NUCLEOTIDE SEQUENCE [LARGE SCALE GENOMIC DNA]</scope>
    <source>
        <strain evidence="2">YNDBR</strain>
        <tissue evidence="2">Leaf</tissue>
    </source>
</reference>
<dbReference type="Pfam" id="PF03350">
    <property type="entry name" value="UPF0114"/>
    <property type="match status" value="1"/>
</dbReference>
<comment type="caution">
    <text evidence="2">The sequence shown here is derived from an EMBL/GenBank/DDBJ whole genome shotgun (WGS) entry which is preliminary data.</text>
</comment>
<dbReference type="PANTHER" id="PTHR31721">
    <property type="entry name" value="OS06G0710300 PROTEIN"/>
    <property type="match status" value="1"/>
</dbReference>
<evidence type="ECO:0000313" key="3">
    <source>
        <dbReference type="Proteomes" id="UP001420932"/>
    </source>
</evidence>
<protein>
    <submittedName>
        <fullName evidence="2">Uncharacterized protein</fullName>
    </submittedName>
</protein>
<feature type="transmembrane region" description="Helical" evidence="1">
    <location>
        <begin position="52"/>
        <end position="77"/>
    </location>
</feature>